<organism evidence="1 2">
    <name type="scientific">Rhabditophanes sp. KR3021</name>
    <dbReference type="NCBI Taxonomy" id="114890"/>
    <lineage>
        <taxon>Eukaryota</taxon>
        <taxon>Metazoa</taxon>
        <taxon>Ecdysozoa</taxon>
        <taxon>Nematoda</taxon>
        <taxon>Chromadorea</taxon>
        <taxon>Rhabditida</taxon>
        <taxon>Tylenchina</taxon>
        <taxon>Panagrolaimomorpha</taxon>
        <taxon>Strongyloidoidea</taxon>
        <taxon>Alloionematidae</taxon>
        <taxon>Rhabditophanes</taxon>
    </lineage>
</organism>
<evidence type="ECO:0000313" key="2">
    <source>
        <dbReference type="WBParaSite" id="RSKR_0000247700.1"/>
    </source>
</evidence>
<protein>
    <submittedName>
        <fullName evidence="2">DM domain-containing protein</fullName>
    </submittedName>
</protein>
<dbReference type="WBParaSite" id="RSKR_0000247700.1">
    <property type="protein sequence ID" value="RSKR_0000247700.1"/>
    <property type="gene ID" value="RSKR_0000247700"/>
</dbReference>
<evidence type="ECO:0000313" key="1">
    <source>
        <dbReference type="Proteomes" id="UP000095286"/>
    </source>
</evidence>
<dbReference type="Proteomes" id="UP000095286">
    <property type="component" value="Unplaced"/>
</dbReference>
<name>A0AC35TN70_9BILA</name>
<proteinExistence type="predicted"/>
<sequence>MNIEEIVPELFYGDRKMYYCQRCLNHGIYLSRKQHKFNCRYVSCECDACKMVERRRILNSRLSKMAMEESKSSSSEDGDFAGSSCLKAFENKMPIERLPHCQRCAQHGAQARLKGHKKLCPYRECGCIKCQVVFERQRLMADQIKLRRKQKKEKGGKPCHGSSRNKESLLMTSPSIIKQTTTPSSVNKKEKAKELQAVSVEIKKEDGARSTLNEQQLSSNQGSFVDSTLSPQQMLNSLLALNNAARLAESSRSSIFPPISLPPSCLISRLLPIINPDSNQPPFPRFNLLPHQQHYFHSMQLLTQSINHQSR</sequence>
<reference evidence="2" key="1">
    <citation type="submission" date="2016-11" db="UniProtKB">
        <authorList>
            <consortium name="WormBaseParasite"/>
        </authorList>
    </citation>
    <scope>IDENTIFICATION</scope>
    <source>
        <strain evidence="2">KR3021</strain>
    </source>
</reference>
<accession>A0AC35TN70</accession>